<dbReference type="GO" id="GO:0043015">
    <property type="term" value="F:gamma-tubulin binding"/>
    <property type="evidence" value="ECO:0007669"/>
    <property type="project" value="TreeGrafter"/>
</dbReference>
<proteinExistence type="inferred from homology"/>
<reference evidence="5" key="1">
    <citation type="submission" date="2022-01" db="EMBL/GenBank/DDBJ databases">
        <title>Genome Sequence Resource for Two Populations of Ditylenchus destructor, the Migratory Endoparasitic Phytonematode.</title>
        <authorList>
            <person name="Zhang H."/>
            <person name="Lin R."/>
            <person name="Xie B."/>
        </authorList>
    </citation>
    <scope>NUCLEOTIDE SEQUENCE</scope>
    <source>
        <strain evidence="5">BazhouSP</strain>
    </source>
</reference>
<comment type="caution">
    <text evidence="5">The sequence shown here is derived from an EMBL/GenBank/DDBJ whole genome shotgun (WGS) entry which is preliminary data.</text>
</comment>
<dbReference type="GO" id="GO:0055037">
    <property type="term" value="C:recycling endosome"/>
    <property type="evidence" value="ECO:0007669"/>
    <property type="project" value="TreeGrafter"/>
</dbReference>
<dbReference type="GO" id="GO:0071203">
    <property type="term" value="C:WASH complex"/>
    <property type="evidence" value="ECO:0007669"/>
    <property type="project" value="InterPro"/>
</dbReference>
<sequence>MKELSPSSIFYNNHGSTSRTSSRIYTNTLPKSKDANSKSQQSVTLIATDCTREDAVVEIVKSLQVLQSLANDIFQSANRRLTECNGRLKSFNGRLDILDKKVEYLKETSESPVLCSLGKYPEMADGTAKVVFSNVPSLTPYYAHSAGDLFNSNQSVSEFNGHAVKGAYMRKRDFKYVFDTKPKFLEAVSLIEATWFDLEASMQEALHFEVDEEPKFHARKYISEPVKASIASETSESLLVHCDFCSGDSTSDPFSYKPELADLSNFDFPDVLPHLPGTSKSIALNDIFFPSIAPSSTQRDNTITQPDSFTAFDVDLTAQNSFYMPELSEDRVLEALSLNETSLKKSPMDLSCTSVERKTSENVEAKSIGLSLCTKSLEKTTLQADSSNKGNLPDLTKSHSDLMESIRVAGGMKMLKKVDRSPATSESGSATSKSAKPSVAQDSGDDLMTSLAKALEKRRKGISGKDSTMKKLVQLETKGNKTLSEKTEPFSRLRQIIPPPNQSATKEDEDNTDDWVS</sequence>
<dbReference type="GO" id="GO:0003779">
    <property type="term" value="F:actin binding"/>
    <property type="evidence" value="ECO:0007669"/>
    <property type="project" value="UniProtKB-KW"/>
</dbReference>
<dbReference type="InterPro" id="IPR028290">
    <property type="entry name" value="WASH1"/>
</dbReference>
<feature type="region of interest" description="Disordered" evidence="3">
    <location>
        <begin position="416"/>
        <end position="517"/>
    </location>
</feature>
<dbReference type="GO" id="GO:0005769">
    <property type="term" value="C:early endosome"/>
    <property type="evidence" value="ECO:0007669"/>
    <property type="project" value="InterPro"/>
</dbReference>
<evidence type="ECO:0000256" key="1">
    <source>
        <dbReference type="ARBA" id="ARBA00005602"/>
    </source>
</evidence>
<dbReference type="InterPro" id="IPR021854">
    <property type="entry name" value="WASH1_WAHD"/>
</dbReference>
<dbReference type="GO" id="GO:0042147">
    <property type="term" value="P:retrograde transport, endosome to Golgi"/>
    <property type="evidence" value="ECO:0007669"/>
    <property type="project" value="TreeGrafter"/>
</dbReference>
<feature type="region of interest" description="Disordered" evidence="3">
    <location>
        <begin position="1"/>
        <end position="23"/>
    </location>
</feature>
<feature type="compositionally biased region" description="Acidic residues" evidence="3">
    <location>
        <begin position="507"/>
        <end position="517"/>
    </location>
</feature>
<gene>
    <name evidence="5" type="ORF">DdX_00120</name>
</gene>
<dbReference type="PROSITE" id="PS51082">
    <property type="entry name" value="WH2"/>
    <property type="match status" value="1"/>
</dbReference>
<dbReference type="PANTHER" id="PTHR23331:SF1">
    <property type="entry name" value="WASH COMPLEX SUBUNIT 1"/>
    <property type="match status" value="1"/>
</dbReference>
<keyword evidence="6" id="KW-1185">Reference proteome</keyword>
<evidence type="ECO:0000256" key="3">
    <source>
        <dbReference type="SAM" id="MobiDB-lite"/>
    </source>
</evidence>
<protein>
    <submittedName>
        <fullName evidence="5">WAHD domain of WASH complex domain-containing protein</fullName>
    </submittedName>
</protein>
<dbReference type="GO" id="GO:0032456">
    <property type="term" value="P:endocytic recycling"/>
    <property type="evidence" value="ECO:0007669"/>
    <property type="project" value="TreeGrafter"/>
</dbReference>
<dbReference type="GO" id="GO:0005829">
    <property type="term" value="C:cytosol"/>
    <property type="evidence" value="ECO:0007669"/>
    <property type="project" value="GOC"/>
</dbReference>
<accession>A0AAD4NEQ0</accession>
<evidence type="ECO:0000259" key="4">
    <source>
        <dbReference type="PROSITE" id="PS51082"/>
    </source>
</evidence>
<dbReference type="Pfam" id="PF11945">
    <property type="entry name" value="WASH_WAHD"/>
    <property type="match status" value="1"/>
</dbReference>
<organism evidence="5 6">
    <name type="scientific">Ditylenchus destructor</name>
    <dbReference type="NCBI Taxonomy" id="166010"/>
    <lineage>
        <taxon>Eukaryota</taxon>
        <taxon>Metazoa</taxon>
        <taxon>Ecdysozoa</taxon>
        <taxon>Nematoda</taxon>
        <taxon>Chromadorea</taxon>
        <taxon>Rhabditida</taxon>
        <taxon>Tylenchina</taxon>
        <taxon>Tylenchomorpha</taxon>
        <taxon>Sphaerularioidea</taxon>
        <taxon>Anguinidae</taxon>
        <taxon>Anguininae</taxon>
        <taxon>Ditylenchus</taxon>
    </lineage>
</organism>
<feature type="compositionally biased region" description="Polar residues" evidence="3">
    <location>
        <begin position="422"/>
        <end position="435"/>
    </location>
</feature>
<evidence type="ECO:0000256" key="2">
    <source>
        <dbReference type="ARBA" id="ARBA00023203"/>
    </source>
</evidence>
<name>A0AAD4NEQ0_9BILA</name>
<evidence type="ECO:0000313" key="6">
    <source>
        <dbReference type="Proteomes" id="UP001201812"/>
    </source>
</evidence>
<dbReference type="GO" id="GO:0043014">
    <property type="term" value="F:alpha-tubulin binding"/>
    <property type="evidence" value="ECO:0007669"/>
    <property type="project" value="InterPro"/>
</dbReference>
<dbReference type="Proteomes" id="UP001201812">
    <property type="component" value="Unassembled WGS sequence"/>
</dbReference>
<keyword evidence="2" id="KW-0009">Actin-binding</keyword>
<dbReference type="EMBL" id="JAKKPZ010000001">
    <property type="protein sequence ID" value="KAI1727973.1"/>
    <property type="molecule type" value="Genomic_DNA"/>
</dbReference>
<dbReference type="InterPro" id="IPR003124">
    <property type="entry name" value="WH2_dom"/>
</dbReference>
<dbReference type="GO" id="GO:0034314">
    <property type="term" value="P:Arp2/3 complex-mediated actin nucleation"/>
    <property type="evidence" value="ECO:0007669"/>
    <property type="project" value="InterPro"/>
</dbReference>
<comment type="similarity">
    <text evidence="1">Belongs to the WASH1 family.</text>
</comment>
<feature type="domain" description="WH2" evidence="4">
    <location>
        <begin position="398"/>
        <end position="418"/>
    </location>
</feature>
<dbReference type="GO" id="GO:0006887">
    <property type="term" value="P:exocytosis"/>
    <property type="evidence" value="ECO:0007669"/>
    <property type="project" value="TreeGrafter"/>
</dbReference>
<dbReference type="PANTHER" id="PTHR23331">
    <property type="entry name" value="CXYORF1"/>
    <property type="match status" value="1"/>
</dbReference>
<dbReference type="AlphaFoldDB" id="A0AAD4NEQ0"/>
<evidence type="ECO:0000313" key="5">
    <source>
        <dbReference type="EMBL" id="KAI1727973.1"/>
    </source>
</evidence>